<dbReference type="SUPFAM" id="SSF53300">
    <property type="entry name" value="vWA-like"/>
    <property type="match status" value="1"/>
</dbReference>
<evidence type="ECO:0000259" key="1">
    <source>
        <dbReference type="PROSITE" id="PS50234"/>
    </source>
</evidence>
<reference evidence="2 3" key="1">
    <citation type="submission" date="2015-05" db="EMBL/GenBank/DDBJ databases">
        <authorList>
            <person name="Tang B."/>
            <person name="Yu Y."/>
        </authorList>
    </citation>
    <scope>NUCLEOTIDE SEQUENCE [LARGE SCALE GENOMIC DNA]</scope>
    <source>
        <strain evidence="2 3">DSM 7029</strain>
    </source>
</reference>
<dbReference type="InterPro" id="IPR019303">
    <property type="entry name" value="vWA_TerF_C"/>
</dbReference>
<dbReference type="Pfam" id="PF10138">
    <property type="entry name" value="vWA-TerF-like"/>
    <property type="match status" value="2"/>
</dbReference>
<keyword evidence="3" id="KW-1185">Reference proteome</keyword>
<dbReference type="OrthoDB" id="5756874at2"/>
<accession>A0A0G3BS12</accession>
<evidence type="ECO:0000313" key="2">
    <source>
        <dbReference type="EMBL" id="AKJ30191.1"/>
    </source>
</evidence>
<sequence>MSMINLVKKTEIVLAKRGITPVPSQVALAIDISGSMRDEYQAGIVQAVVERCLAVAMKFDSDQLLDVWVFDDGHGYVGQAKGDTIDHFVSREILKNKNIKKWGGTAYAPVLESIQAHYYGKEGKKAGMLGKLFGAKDKAGEAAKQAVGEMPLMILLITDGENMDRDLFESTLTNLRKRRAYVQFVGIGNSDLSYLEAVAEKEPNAGFVQLRQLRGIDDEQLLGALISPEFSKWIAKQA</sequence>
<dbReference type="RefSeq" id="WP_047195618.1">
    <property type="nucleotide sequence ID" value="NZ_CP011371.1"/>
</dbReference>
<dbReference type="InterPro" id="IPR002035">
    <property type="entry name" value="VWF_A"/>
</dbReference>
<dbReference type="STRING" id="413882.AAW51_3500"/>
<gene>
    <name evidence="2" type="ORF">AAW51_3500</name>
</gene>
<proteinExistence type="predicted"/>
<dbReference type="EMBL" id="CP011371">
    <property type="protein sequence ID" value="AKJ30191.1"/>
    <property type="molecule type" value="Genomic_DNA"/>
</dbReference>
<dbReference type="Gene3D" id="3.40.50.410">
    <property type="entry name" value="von Willebrand factor, type A domain"/>
    <property type="match status" value="1"/>
</dbReference>
<evidence type="ECO:0000313" key="3">
    <source>
        <dbReference type="Proteomes" id="UP000035352"/>
    </source>
</evidence>
<feature type="domain" description="VWFA" evidence="1">
    <location>
        <begin position="25"/>
        <end position="225"/>
    </location>
</feature>
<dbReference type="InterPro" id="IPR036465">
    <property type="entry name" value="vWFA_dom_sf"/>
</dbReference>
<name>A0A0G3BS12_9BURK</name>
<dbReference type="AlphaFoldDB" id="A0A0G3BS12"/>
<dbReference type="Proteomes" id="UP000035352">
    <property type="component" value="Chromosome"/>
</dbReference>
<dbReference type="CDD" id="cd00198">
    <property type="entry name" value="vWFA"/>
    <property type="match status" value="1"/>
</dbReference>
<protein>
    <submittedName>
        <fullName evidence="2">Tellurium resistance protein</fullName>
    </submittedName>
</protein>
<organism evidence="2 3">
    <name type="scientific">Caldimonas brevitalea</name>
    <dbReference type="NCBI Taxonomy" id="413882"/>
    <lineage>
        <taxon>Bacteria</taxon>
        <taxon>Pseudomonadati</taxon>
        <taxon>Pseudomonadota</taxon>
        <taxon>Betaproteobacteria</taxon>
        <taxon>Burkholderiales</taxon>
        <taxon>Sphaerotilaceae</taxon>
        <taxon>Caldimonas</taxon>
    </lineage>
</organism>
<dbReference type="PROSITE" id="PS50234">
    <property type="entry name" value="VWFA"/>
    <property type="match status" value="1"/>
</dbReference>
<dbReference type="KEGG" id="pbh:AAW51_3500"/>